<keyword evidence="1" id="KW-0677">Repeat</keyword>
<dbReference type="EMBL" id="NIDE01000017">
    <property type="protein sequence ID" value="OWK35993.1"/>
    <property type="molecule type" value="Genomic_DNA"/>
</dbReference>
<dbReference type="PANTHER" id="PTHR43739:SF5">
    <property type="entry name" value="EXO-ALPHA-SIALIDASE"/>
    <property type="match status" value="1"/>
</dbReference>
<evidence type="ECO:0000256" key="2">
    <source>
        <dbReference type="SAM" id="Coils"/>
    </source>
</evidence>
<dbReference type="InterPro" id="IPR001478">
    <property type="entry name" value="PDZ"/>
</dbReference>
<dbReference type="Gene3D" id="2.30.42.10">
    <property type="match status" value="2"/>
</dbReference>
<dbReference type="GO" id="GO:0016787">
    <property type="term" value="F:hydrolase activity"/>
    <property type="evidence" value="ECO:0007669"/>
    <property type="project" value="UniProtKB-KW"/>
</dbReference>
<feature type="signal peptide" evidence="4">
    <location>
        <begin position="1"/>
        <end position="29"/>
    </location>
</feature>
<dbReference type="InterPro" id="IPR052025">
    <property type="entry name" value="Xyloglucanase_GH74"/>
</dbReference>
<dbReference type="OrthoDB" id="290345at2"/>
<reference evidence="7" key="1">
    <citation type="submission" date="2017-06" db="EMBL/GenBank/DDBJ databases">
        <title>Genome analysis of Fimbriiglobus ruber SP5, the first member of the order Planctomycetales with confirmed chitinolytic capability.</title>
        <authorList>
            <person name="Ravin N.V."/>
            <person name="Rakitin A.L."/>
            <person name="Ivanova A.A."/>
            <person name="Beletsky A.V."/>
            <person name="Kulichevskaya I.S."/>
            <person name="Mardanov A.V."/>
            <person name="Dedysh S.N."/>
        </authorList>
    </citation>
    <scope>NUCLEOTIDE SEQUENCE [LARGE SCALE GENOMIC DNA]</scope>
    <source>
        <strain evidence="7">SP5</strain>
    </source>
</reference>
<dbReference type="AlphaFoldDB" id="A0A225D4X0"/>
<dbReference type="PROSITE" id="PS50106">
    <property type="entry name" value="PDZ"/>
    <property type="match status" value="2"/>
</dbReference>
<dbReference type="Gene3D" id="2.130.10.10">
    <property type="entry name" value="YVTN repeat-like/Quinoprotein amine dehydrogenase"/>
    <property type="match status" value="5"/>
</dbReference>
<keyword evidence="2" id="KW-0175">Coiled coil</keyword>
<name>A0A225D4X0_9BACT</name>
<dbReference type="PANTHER" id="PTHR43739">
    <property type="entry name" value="XYLOGLUCANASE (EUROFUNG)"/>
    <property type="match status" value="1"/>
</dbReference>
<proteinExistence type="predicted"/>
<evidence type="ECO:0000313" key="6">
    <source>
        <dbReference type="EMBL" id="OWK35993.1"/>
    </source>
</evidence>
<evidence type="ECO:0000256" key="1">
    <source>
        <dbReference type="ARBA" id="ARBA00022737"/>
    </source>
</evidence>
<sequence length="1186" mass="127424">MIRLPHRFTVPMLAALILTLVAVPAPIPAADAPPAADKQKQIEDLEKQIADIQKRLAELKAAPAAPTTPEGTIPDDVSKQFAWRCIGPANMGGRISAIAAVESDPSTYFVATASGGLLKTVNNGTTFEHQFDKEGTVSIGDVAVALSDPNVVWVGSGEANPRNSVSYGDGVYKSVDGGKTWKNIGLGKTFQIGKILIHPKKPDTVYVGALGRLYGPSPDRGLYKTEDGGKTWVKVLFVDDKTGVIDARMDPADPETLIVAMWERKRDEFDGFFGDTPVPDMYGPIVTHGAGGGLFKSKDGGKTWKKLTDEKLATGLPTIKLGRIGLDYSRKTKGLVVAIIDTEKVGTGELSKVYMGVVGADAPGGGAKITQVTGDGPAAKAGLKVDDIVTTADGTKVETYEKFVDYFLGKKPGDKIKLTVTRDGKEVAAEVTLGTRAEPAPPPSSPPVVGIRFEPGDKLVVAGVADDGPAAKAGIRPADEIVSLDGKKVVNPKDLATVLTGKKAGDVVKVTVSRGVGDKKEEKTFDVALARNPAAAPPGRGGRGNREAPSTKPYGATLGGQQANVQNRQGKDGYQTGGVYVSKDNGDTWTRVNSLNPRPMYFSVVRVDPTDDNVIYVLGFEPVLWRSNDGGKTFASVPTARGVHPDAHAMWIDPTNPRRFIVGCDGGFYTSYDRGATWEHLNTLALGQYYHVATDTRRPYRVYGGLQDNGSWGGPSHALRRYGPVNEDWMFLNGGDGFVCRVDPTDPDLVYAESQNGAIGRRNLRTGEFGAIRPPRKQGDEPLRFNWNTPFILSHHNPSIFYCGAQFVFRSVSRGDNLKPISADLTRTKKGSLVQVAESPRTPDVLWAGSDDGYVWVSKDAGTTWTNVSANLTPAGLPGPRWVACLEPSRDKDGRCYAVFDGHRSDDDRPYVFVTDDFGATWKAITSNLPVFGSTRVVREDIVNTNILYLGTEFGAWVSANRGTTWTRLGAGLPTVAVHEFAQPTVANDLVAGTHGRSVWVLDIASVRQMKPEVFKEKVTLFNPAPAVRWKIGVGADSPYSSNDHRYVGQNPAPGATVDYLLTQKADKLTLKVTDAVGRVMKTFDKPGTAAGLHRLSWDLRGPGTQRPPTGGRILTGSQVQPGAYRVVLTVGDKEYTQSLMVELDPNASHDLITTESVAEQAQTARRALRAAERAVTGAVQGGRED</sequence>
<dbReference type="InterPro" id="IPR031778">
    <property type="entry name" value="Sortilin_N"/>
</dbReference>
<keyword evidence="4" id="KW-0732">Signal</keyword>
<protein>
    <submittedName>
        <fullName evidence="6">Glycosyl hydrolase, BNR repeat</fullName>
    </submittedName>
</protein>
<feature type="chain" id="PRO_5012940181" evidence="4">
    <location>
        <begin position="30"/>
        <end position="1186"/>
    </location>
</feature>
<dbReference type="Proteomes" id="UP000214646">
    <property type="component" value="Unassembled WGS sequence"/>
</dbReference>
<dbReference type="SMART" id="SM00228">
    <property type="entry name" value="PDZ"/>
    <property type="match status" value="2"/>
</dbReference>
<dbReference type="SUPFAM" id="SSF50156">
    <property type="entry name" value="PDZ domain-like"/>
    <property type="match status" value="2"/>
</dbReference>
<evidence type="ECO:0000313" key="7">
    <source>
        <dbReference type="Proteomes" id="UP000214646"/>
    </source>
</evidence>
<dbReference type="SUPFAM" id="SSF50939">
    <property type="entry name" value="Sialidases"/>
    <property type="match status" value="2"/>
</dbReference>
<dbReference type="InterPro" id="IPR036278">
    <property type="entry name" value="Sialidase_sf"/>
</dbReference>
<feature type="coiled-coil region" evidence="2">
    <location>
        <begin position="35"/>
        <end position="62"/>
    </location>
</feature>
<dbReference type="Pfam" id="PF13180">
    <property type="entry name" value="PDZ_2"/>
    <property type="match status" value="2"/>
</dbReference>
<keyword evidence="7" id="KW-1185">Reference proteome</keyword>
<dbReference type="Pfam" id="PF15902">
    <property type="entry name" value="Sortilin-Vps10"/>
    <property type="match status" value="2"/>
</dbReference>
<keyword evidence="6" id="KW-0378">Hydrolase</keyword>
<accession>A0A225D4X0</accession>
<feature type="region of interest" description="Disordered" evidence="3">
    <location>
        <begin position="532"/>
        <end position="559"/>
    </location>
</feature>
<gene>
    <name evidence="6" type="ORF">FRUB_08556</name>
</gene>
<organism evidence="6 7">
    <name type="scientific">Fimbriiglobus ruber</name>
    <dbReference type="NCBI Taxonomy" id="1908690"/>
    <lineage>
        <taxon>Bacteria</taxon>
        <taxon>Pseudomonadati</taxon>
        <taxon>Planctomycetota</taxon>
        <taxon>Planctomycetia</taxon>
        <taxon>Gemmatales</taxon>
        <taxon>Gemmataceae</taxon>
        <taxon>Fimbriiglobus</taxon>
    </lineage>
</organism>
<evidence type="ECO:0000256" key="3">
    <source>
        <dbReference type="SAM" id="MobiDB-lite"/>
    </source>
</evidence>
<dbReference type="RefSeq" id="WP_161967956.1">
    <property type="nucleotide sequence ID" value="NZ_NIDE01000017.1"/>
</dbReference>
<dbReference type="GO" id="GO:0010411">
    <property type="term" value="P:xyloglucan metabolic process"/>
    <property type="evidence" value="ECO:0007669"/>
    <property type="project" value="TreeGrafter"/>
</dbReference>
<dbReference type="Gene3D" id="2.60.40.4070">
    <property type="match status" value="1"/>
</dbReference>
<dbReference type="InterPro" id="IPR015943">
    <property type="entry name" value="WD40/YVTN_repeat-like_dom_sf"/>
</dbReference>
<comment type="caution">
    <text evidence="6">The sequence shown here is derived from an EMBL/GenBank/DDBJ whole genome shotgun (WGS) entry which is preliminary data.</text>
</comment>
<dbReference type="InterPro" id="IPR036034">
    <property type="entry name" value="PDZ_sf"/>
</dbReference>
<dbReference type="CDD" id="cd15482">
    <property type="entry name" value="Sialidase_non-viral"/>
    <property type="match status" value="2"/>
</dbReference>
<feature type="domain" description="PDZ" evidence="5">
    <location>
        <begin position="339"/>
        <end position="424"/>
    </location>
</feature>
<feature type="domain" description="PDZ" evidence="5">
    <location>
        <begin position="430"/>
        <end position="516"/>
    </location>
</feature>
<evidence type="ECO:0000256" key="4">
    <source>
        <dbReference type="SAM" id="SignalP"/>
    </source>
</evidence>
<evidence type="ECO:0000259" key="5">
    <source>
        <dbReference type="PROSITE" id="PS50106"/>
    </source>
</evidence>